<accession>A0A2L0EJP7</accession>
<reference evidence="2 3" key="1">
    <citation type="submission" date="2015-09" db="EMBL/GenBank/DDBJ databases">
        <title>Sorangium comparison.</title>
        <authorList>
            <person name="Zaburannyi N."/>
            <person name="Bunk B."/>
            <person name="Overmann J."/>
            <person name="Mueller R."/>
        </authorList>
    </citation>
    <scope>NUCLEOTIDE SEQUENCE [LARGE SCALE GENOMIC DNA]</scope>
    <source>
        <strain evidence="2 3">So ce26</strain>
    </source>
</reference>
<feature type="compositionally biased region" description="Gly residues" evidence="1">
    <location>
        <begin position="354"/>
        <end position="364"/>
    </location>
</feature>
<evidence type="ECO:0008006" key="4">
    <source>
        <dbReference type="Google" id="ProtNLM"/>
    </source>
</evidence>
<feature type="region of interest" description="Disordered" evidence="1">
    <location>
        <begin position="329"/>
        <end position="364"/>
    </location>
</feature>
<sequence>MPSRVRTPSTCAVPVRRGGPSAAPPGTCSCSGGDGEGGRRSPPPTEGPVAPVPAQFCCPNRPVLVIVLPGDRAGGTPHLRHPRASRRCEGRAGRDPVPGPQGARAPEVVEAEHRGLRRGVVVKLVPRALAYDPRFADRGRLEAQALAAVSSPHGGSTAPAAAPGGARIAEVVHAGVARLLPGAAPPLPLAGPAYPTQAGSLVGRPRTASPERVRCAPVYALADVYAVGPLLYTLVVGRDPLAHVEDALDLLHVHVRETLAPSSRHAAQPVPPALDRAVLEAPAKRPEHRFQGAEAARRGARAARRLAAGRAARGAGGGVGPARAAFRAAHAREYGRRGEAPPADRGSAHDGPGPTVGTGRNSGR</sequence>
<organism evidence="2 3">
    <name type="scientific">Sorangium cellulosum</name>
    <name type="common">Polyangium cellulosum</name>
    <dbReference type="NCBI Taxonomy" id="56"/>
    <lineage>
        <taxon>Bacteria</taxon>
        <taxon>Pseudomonadati</taxon>
        <taxon>Myxococcota</taxon>
        <taxon>Polyangia</taxon>
        <taxon>Polyangiales</taxon>
        <taxon>Polyangiaceae</taxon>
        <taxon>Sorangium</taxon>
    </lineage>
</organism>
<gene>
    <name evidence="2" type="ORF">SOCE26_009090</name>
</gene>
<evidence type="ECO:0000256" key="1">
    <source>
        <dbReference type="SAM" id="MobiDB-lite"/>
    </source>
</evidence>
<dbReference type="AlphaFoldDB" id="A0A2L0EJP7"/>
<dbReference type="InterPro" id="IPR011009">
    <property type="entry name" value="Kinase-like_dom_sf"/>
</dbReference>
<dbReference type="EMBL" id="CP012673">
    <property type="protein sequence ID" value="AUX39516.1"/>
    <property type="molecule type" value="Genomic_DNA"/>
</dbReference>
<evidence type="ECO:0000313" key="3">
    <source>
        <dbReference type="Proteomes" id="UP000238348"/>
    </source>
</evidence>
<feature type="compositionally biased region" description="Polar residues" evidence="1">
    <location>
        <begin position="1"/>
        <end position="10"/>
    </location>
</feature>
<feature type="compositionally biased region" description="Basic and acidic residues" evidence="1">
    <location>
        <begin position="330"/>
        <end position="339"/>
    </location>
</feature>
<protein>
    <recommendedName>
        <fullName evidence="4">Protein kinase domain-containing protein</fullName>
    </recommendedName>
</protein>
<dbReference type="PROSITE" id="PS51257">
    <property type="entry name" value="PROKAR_LIPOPROTEIN"/>
    <property type="match status" value="1"/>
</dbReference>
<evidence type="ECO:0000313" key="2">
    <source>
        <dbReference type="EMBL" id="AUX39516.1"/>
    </source>
</evidence>
<feature type="region of interest" description="Disordered" evidence="1">
    <location>
        <begin position="72"/>
        <end position="107"/>
    </location>
</feature>
<dbReference type="Proteomes" id="UP000238348">
    <property type="component" value="Chromosome"/>
</dbReference>
<feature type="region of interest" description="Disordered" evidence="1">
    <location>
        <begin position="1"/>
        <end position="53"/>
    </location>
</feature>
<name>A0A2L0EJP7_SORCE</name>
<dbReference type="Gene3D" id="1.10.510.10">
    <property type="entry name" value="Transferase(Phosphotransferase) domain 1"/>
    <property type="match status" value="1"/>
</dbReference>
<dbReference type="SUPFAM" id="SSF56112">
    <property type="entry name" value="Protein kinase-like (PK-like)"/>
    <property type="match status" value="1"/>
</dbReference>
<proteinExistence type="predicted"/>